<dbReference type="RefSeq" id="WP_254570973.1">
    <property type="nucleotide sequence ID" value="NZ_CP098502.1"/>
</dbReference>
<dbReference type="SUPFAM" id="SSF88946">
    <property type="entry name" value="Sigma2 domain of RNA polymerase sigma factors"/>
    <property type="match status" value="1"/>
</dbReference>
<dbReference type="InterPro" id="IPR014284">
    <property type="entry name" value="RNA_pol_sigma-70_dom"/>
</dbReference>
<dbReference type="EMBL" id="CP098502">
    <property type="protein sequence ID" value="UTI64263.1"/>
    <property type="molecule type" value="Genomic_DNA"/>
</dbReference>
<dbReference type="PANTHER" id="PTHR43133:SF8">
    <property type="entry name" value="RNA POLYMERASE SIGMA FACTOR HI_1459-RELATED"/>
    <property type="match status" value="1"/>
</dbReference>
<dbReference type="Pfam" id="PF08281">
    <property type="entry name" value="Sigma70_r4_2"/>
    <property type="match status" value="1"/>
</dbReference>
<dbReference type="Gene3D" id="1.10.10.10">
    <property type="entry name" value="Winged helix-like DNA-binding domain superfamily/Winged helix DNA-binding domain"/>
    <property type="match status" value="1"/>
</dbReference>
<sequence>MALLDDPRSPSRATRWPSASDDALVRGVVHHADGAFDEIFARYHAPLVRYCRGILLDDDLAQDAAQNALTSALRALRGGRSTPHVLGPWLYRIAQREAVDLARRRRADVARRHSAADGEDTLLSVAAPCDEPTRDRLRELLGDLARLPLRQRSALILRELSGLSYADIAITLETSPAAARQSVLEARGALAEAGTGRATSCADVRGLMDGGDGRRVRGRRVRAHLADCAACRGYAERIDDRRRDLALLFPLAPVALASGGGALAAITGGSAAAGGVAAGGAAAGGWLGLGSLGGATVAKCAIACTALVVGGGALAETVVTHPPARHPRVHVIAQVPQPSTAVPVSASATAQPTPAPKARRAVARPRVARTAPARPRHAATHATSVPRQASSALPARAPTPSATTSTPAPAPAPAATTAAPATTPAPAPHPAATPTTGAKSSSGQLAAAIQQQVQQAIAKATTPSTATSQTVQQAVQQTVAQTLAQASATTQQVLAATRQTVQQLTTTALDALRTQLAGLQQRLFPTSQP</sequence>
<keyword evidence="5" id="KW-0804">Transcription</keyword>
<evidence type="ECO:0000256" key="5">
    <source>
        <dbReference type="ARBA" id="ARBA00023163"/>
    </source>
</evidence>
<feature type="compositionally biased region" description="Basic residues" evidence="6">
    <location>
        <begin position="357"/>
        <end position="367"/>
    </location>
</feature>
<keyword evidence="10" id="KW-1185">Reference proteome</keyword>
<dbReference type="Gene3D" id="1.10.1740.10">
    <property type="match status" value="1"/>
</dbReference>
<reference evidence="9 10" key="1">
    <citation type="submission" date="2022-06" db="EMBL/GenBank/DDBJ databases">
        <title>Paraconexibacter antarcticus.</title>
        <authorList>
            <person name="Kim C.S."/>
        </authorList>
    </citation>
    <scope>NUCLEOTIDE SEQUENCE [LARGE SCALE GENOMIC DNA]</scope>
    <source>
        <strain evidence="9 10">02-257</strain>
    </source>
</reference>
<evidence type="ECO:0000256" key="4">
    <source>
        <dbReference type="ARBA" id="ARBA00023125"/>
    </source>
</evidence>
<protein>
    <submittedName>
        <fullName evidence="9">Sigma-70 family RNA polymerase sigma factor</fullName>
    </submittedName>
</protein>
<dbReference type="InterPro" id="IPR013249">
    <property type="entry name" value="RNA_pol_sigma70_r4_t2"/>
</dbReference>
<organism evidence="9 10">
    <name type="scientific">Paraconexibacter antarcticus</name>
    <dbReference type="NCBI Taxonomy" id="2949664"/>
    <lineage>
        <taxon>Bacteria</taxon>
        <taxon>Bacillati</taxon>
        <taxon>Actinomycetota</taxon>
        <taxon>Thermoleophilia</taxon>
        <taxon>Solirubrobacterales</taxon>
        <taxon>Paraconexibacteraceae</taxon>
        <taxon>Paraconexibacter</taxon>
    </lineage>
</organism>
<keyword evidence="3" id="KW-0731">Sigma factor</keyword>
<feature type="compositionally biased region" description="Low complexity" evidence="6">
    <location>
        <begin position="342"/>
        <end position="352"/>
    </location>
</feature>
<evidence type="ECO:0000259" key="7">
    <source>
        <dbReference type="Pfam" id="PF04542"/>
    </source>
</evidence>
<feature type="compositionally biased region" description="Low complexity" evidence="6">
    <location>
        <begin position="389"/>
        <end position="422"/>
    </location>
</feature>
<dbReference type="PANTHER" id="PTHR43133">
    <property type="entry name" value="RNA POLYMERASE ECF-TYPE SIGMA FACTO"/>
    <property type="match status" value="1"/>
</dbReference>
<gene>
    <name evidence="9" type="ORF">NBH00_23350</name>
</gene>
<dbReference type="Proteomes" id="UP001056035">
    <property type="component" value="Chromosome"/>
</dbReference>
<feature type="domain" description="RNA polymerase sigma factor 70 region 4 type 2" evidence="8">
    <location>
        <begin position="144"/>
        <end position="189"/>
    </location>
</feature>
<evidence type="ECO:0000256" key="1">
    <source>
        <dbReference type="ARBA" id="ARBA00010641"/>
    </source>
</evidence>
<dbReference type="InterPro" id="IPR013324">
    <property type="entry name" value="RNA_pol_sigma_r3/r4-like"/>
</dbReference>
<evidence type="ECO:0000313" key="10">
    <source>
        <dbReference type="Proteomes" id="UP001056035"/>
    </source>
</evidence>
<evidence type="ECO:0000256" key="3">
    <source>
        <dbReference type="ARBA" id="ARBA00023082"/>
    </source>
</evidence>
<dbReference type="InterPro" id="IPR036388">
    <property type="entry name" value="WH-like_DNA-bd_sf"/>
</dbReference>
<dbReference type="InterPro" id="IPR007627">
    <property type="entry name" value="RNA_pol_sigma70_r2"/>
</dbReference>
<dbReference type="SUPFAM" id="SSF88659">
    <property type="entry name" value="Sigma3 and sigma4 domains of RNA polymerase sigma factors"/>
    <property type="match status" value="1"/>
</dbReference>
<evidence type="ECO:0000259" key="8">
    <source>
        <dbReference type="Pfam" id="PF08281"/>
    </source>
</evidence>
<dbReference type="InterPro" id="IPR039425">
    <property type="entry name" value="RNA_pol_sigma-70-like"/>
</dbReference>
<comment type="similarity">
    <text evidence="1">Belongs to the sigma-70 factor family. ECF subfamily.</text>
</comment>
<keyword evidence="4" id="KW-0238">DNA-binding</keyword>
<feature type="region of interest" description="Disordered" evidence="6">
    <location>
        <begin position="342"/>
        <end position="444"/>
    </location>
</feature>
<accession>A0ABY5DQG8</accession>
<name>A0ABY5DQG8_9ACTN</name>
<keyword evidence="2" id="KW-0805">Transcription regulation</keyword>
<evidence type="ECO:0000256" key="6">
    <source>
        <dbReference type="SAM" id="MobiDB-lite"/>
    </source>
</evidence>
<evidence type="ECO:0000256" key="2">
    <source>
        <dbReference type="ARBA" id="ARBA00023015"/>
    </source>
</evidence>
<dbReference type="Pfam" id="PF04542">
    <property type="entry name" value="Sigma70_r2"/>
    <property type="match status" value="1"/>
</dbReference>
<dbReference type="NCBIfam" id="TIGR02937">
    <property type="entry name" value="sigma70-ECF"/>
    <property type="match status" value="1"/>
</dbReference>
<evidence type="ECO:0000313" key="9">
    <source>
        <dbReference type="EMBL" id="UTI64263.1"/>
    </source>
</evidence>
<proteinExistence type="inferred from homology"/>
<dbReference type="InterPro" id="IPR013325">
    <property type="entry name" value="RNA_pol_sigma_r2"/>
</dbReference>
<feature type="domain" description="RNA polymerase sigma-70 region 2" evidence="7">
    <location>
        <begin position="40"/>
        <end position="106"/>
    </location>
</feature>